<keyword evidence="2" id="KW-1133">Transmembrane helix</keyword>
<comment type="caution">
    <text evidence="3">The sequence shown here is derived from an EMBL/GenBank/DDBJ whole genome shotgun (WGS) entry which is preliminary data.</text>
</comment>
<dbReference type="AlphaFoldDB" id="A0AAW5S3E8"/>
<evidence type="ECO:0000256" key="1">
    <source>
        <dbReference type="SAM" id="MobiDB-lite"/>
    </source>
</evidence>
<keyword evidence="2" id="KW-0472">Membrane</keyword>
<gene>
    <name evidence="3" type="ORF">H7I91_11095</name>
</gene>
<evidence type="ECO:0000256" key="2">
    <source>
        <dbReference type="SAM" id="Phobius"/>
    </source>
</evidence>
<reference evidence="3" key="1">
    <citation type="submission" date="2020-07" db="EMBL/GenBank/DDBJ databases">
        <authorList>
            <person name="Pettersson B.M.F."/>
            <person name="Behra P.R.K."/>
            <person name="Ramesh M."/>
            <person name="Das S."/>
            <person name="Dasgupta S."/>
            <person name="Kirsebom L.A."/>
        </authorList>
    </citation>
    <scope>NUCLEOTIDE SEQUENCE</scope>
    <source>
        <strain evidence="3">DSM 45439</strain>
    </source>
</reference>
<proteinExistence type="predicted"/>
<dbReference type="EMBL" id="JACKTG010000029">
    <property type="protein sequence ID" value="MCV6989838.1"/>
    <property type="molecule type" value="Genomic_DNA"/>
</dbReference>
<feature type="compositionally biased region" description="Basic and acidic residues" evidence="1">
    <location>
        <begin position="1"/>
        <end position="10"/>
    </location>
</feature>
<sequence length="254" mass="26860">MSDDDTRQAEPGDEPETTSVPTSAAPTPELAWSADDGDDESQRRSWPRTAALATGIVAAGAAIGAGLWLAVPGFKTTVTNHVVPQHSTTTTVAAAPSTTPPTVTVVKPSVPPVLSADDRRLLYQLRSVEGYEADNPALVVAHAHRYCELIQQGFSGYQAWQGVVSESNNDVGMHLTIPRPLLGAARTPTEMAWNILAADASTVYPNCSELPPPAPATTQRYKDGDGMPPTTTTQLQLDPNHPELPPPGYGGSNY</sequence>
<evidence type="ECO:0000313" key="3">
    <source>
        <dbReference type="EMBL" id="MCV6989838.1"/>
    </source>
</evidence>
<feature type="compositionally biased region" description="Low complexity" evidence="1">
    <location>
        <begin position="228"/>
        <end position="237"/>
    </location>
</feature>
<feature type="transmembrane region" description="Helical" evidence="2">
    <location>
        <begin position="50"/>
        <end position="71"/>
    </location>
</feature>
<organism evidence="3 4">
    <name type="scientific">Mycobacterium bouchedurhonense</name>
    <dbReference type="NCBI Taxonomy" id="701041"/>
    <lineage>
        <taxon>Bacteria</taxon>
        <taxon>Bacillati</taxon>
        <taxon>Actinomycetota</taxon>
        <taxon>Actinomycetes</taxon>
        <taxon>Mycobacteriales</taxon>
        <taxon>Mycobacteriaceae</taxon>
        <taxon>Mycobacterium</taxon>
        <taxon>Mycobacterium avium complex (MAC)</taxon>
    </lineage>
</organism>
<dbReference type="Proteomes" id="UP001207588">
    <property type="component" value="Unassembled WGS sequence"/>
</dbReference>
<dbReference type="RefSeq" id="WP_129560133.1">
    <property type="nucleotide sequence ID" value="NZ_JACKTG010000029.1"/>
</dbReference>
<feature type="compositionally biased region" description="Low complexity" evidence="1">
    <location>
        <begin position="17"/>
        <end position="29"/>
    </location>
</feature>
<accession>A0AAW5S3E8</accession>
<feature type="region of interest" description="Disordered" evidence="1">
    <location>
        <begin position="207"/>
        <end position="254"/>
    </location>
</feature>
<evidence type="ECO:0000313" key="4">
    <source>
        <dbReference type="Proteomes" id="UP001207588"/>
    </source>
</evidence>
<keyword evidence="2" id="KW-0812">Transmembrane</keyword>
<protein>
    <recommendedName>
        <fullName evidence="5">DUF732 domain-containing protein</fullName>
    </recommendedName>
</protein>
<evidence type="ECO:0008006" key="5">
    <source>
        <dbReference type="Google" id="ProtNLM"/>
    </source>
</evidence>
<name>A0AAW5S3E8_MYCBC</name>
<dbReference type="GeneID" id="91489603"/>
<reference evidence="3" key="2">
    <citation type="journal article" date="2022" name="BMC Genomics">
        <title>Comparative genome analysis of mycobacteria focusing on tRNA and non-coding RNA.</title>
        <authorList>
            <person name="Behra P.R.K."/>
            <person name="Pettersson B.M.F."/>
            <person name="Ramesh M."/>
            <person name="Das S."/>
            <person name="Dasgupta S."/>
            <person name="Kirsebom L.A."/>
        </authorList>
    </citation>
    <scope>NUCLEOTIDE SEQUENCE</scope>
    <source>
        <strain evidence="3">DSM 45439</strain>
    </source>
</reference>
<feature type="region of interest" description="Disordered" evidence="1">
    <location>
        <begin position="1"/>
        <end position="46"/>
    </location>
</feature>